<name>A0ABP9VEJ3_9DEIO</name>
<dbReference type="PANTHER" id="PTHR44791:SF1">
    <property type="entry name" value="TELOMERASE PROTEIN COMPONENT 1"/>
    <property type="match status" value="1"/>
</dbReference>
<gene>
    <name evidence="2" type="ORF">Dxin01_03399</name>
</gene>
<dbReference type="InterPro" id="IPR037214">
    <property type="entry name" value="TROVE_dom_sf"/>
</dbReference>
<dbReference type="Gene3D" id="3.40.50.410">
    <property type="entry name" value="von Willebrand factor, type A domain"/>
    <property type="match status" value="1"/>
</dbReference>
<keyword evidence="3" id="KW-1185">Reference proteome</keyword>
<dbReference type="InterPro" id="IPR008858">
    <property type="entry name" value="TROVE_dom"/>
</dbReference>
<dbReference type="SUPFAM" id="SSF53300">
    <property type="entry name" value="vWA-like"/>
    <property type="match status" value="1"/>
</dbReference>
<dbReference type="Proteomes" id="UP001458946">
    <property type="component" value="Unassembled WGS sequence"/>
</dbReference>
<dbReference type="Pfam" id="PF05731">
    <property type="entry name" value="TROVE"/>
    <property type="match status" value="1"/>
</dbReference>
<comment type="caution">
    <text evidence="2">The sequence shown here is derived from an EMBL/GenBank/DDBJ whole genome shotgun (WGS) entry which is preliminary data.</text>
</comment>
<evidence type="ECO:0000259" key="1">
    <source>
        <dbReference type="PROSITE" id="PS50988"/>
    </source>
</evidence>
<dbReference type="EMBL" id="BAABRN010000058">
    <property type="protein sequence ID" value="GAA5503640.1"/>
    <property type="molecule type" value="Genomic_DNA"/>
</dbReference>
<dbReference type="PANTHER" id="PTHR44791">
    <property type="entry name" value="TELOMERASE PROTEIN COMPONENT 1 TEP1"/>
    <property type="match status" value="1"/>
</dbReference>
<protein>
    <recommendedName>
        <fullName evidence="1">TROVE domain-containing protein</fullName>
    </recommendedName>
</protein>
<dbReference type="SUPFAM" id="SSF140864">
    <property type="entry name" value="TROVE domain-like"/>
    <property type="match status" value="1"/>
</dbReference>
<evidence type="ECO:0000313" key="3">
    <source>
        <dbReference type="Proteomes" id="UP001458946"/>
    </source>
</evidence>
<reference evidence="2 3" key="1">
    <citation type="submission" date="2024-02" db="EMBL/GenBank/DDBJ databases">
        <title>Deinococcus xinjiangensis NBRC 107630.</title>
        <authorList>
            <person name="Ichikawa N."/>
            <person name="Katano-Makiyama Y."/>
            <person name="Hidaka K."/>
        </authorList>
    </citation>
    <scope>NUCLEOTIDE SEQUENCE [LARGE SCALE GENOMIC DNA]</scope>
    <source>
        <strain evidence="2 3">NBRC 107630</strain>
    </source>
</reference>
<sequence>MGFLNRKNKNSTVKPHLNFMGGPSYDITDPIQTLRVMAASCFFGEPMYYARDPQDTRKRVFHRGHLSDVHLAHLKATLGALDPQDWRSLTPAACMEKAIDAALDAEPAATLKLAVELRSEWHIRVTPQVILVRAANHQNVRGTSLIREYAPQIIRRPDENATGLAYQLSTFGKPVPNSLKKAWKAALESVSPTALAKYRMDARGVKTLDVVNLVHAYSPAIDTLMKGELKLEGETWESLISAKGSGQVQWEQAVNVMGHMALLRNLRNLLKNEVNPELFTGKLMEGAKTGKQLPFRYYSAYRAVQEVKAPQTVLNAIEQSLEISLGELPHFPGRVMSLCDNSGSAQGTATSSMGSMQVSTIANLSAVLTARRADDGYVGVFGDDLKTFKVEGRVMENLQRAERLAQHIGMSTENGIWLFWDQAIRNREHWDHVFVYSDMQAGHGGLYGTNPSAYRDHVWPGGGHYIDVPKLIETYRREVNPQVMVYLVQVAGYQDTIVPETYRGTFILGGWGDGLLRYAHEMTKQFKA</sequence>
<proteinExistence type="predicted"/>
<accession>A0ABP9VEJ3</accession>
<dbReference type="PROSITE" id="PS50988">
    <property type="entry name" value="TROVE"/>
    <property type="match status" value="1"/>
</dbReference>
<organism evidence="2 3">
    <name type="scientific">Deinococcus xinjiangensis</name>
    <dbReference type="NCBI Taxonomy" id="457454"/>
    <lineage>
        <taxon>Bacteria</taxon>
        <taxon>Thermotogati</taxon>
        <taxon>Deinococcota</taxon>
        <taxon>Deinococci</taxon>
        <taxon>Deinococcales</taxon>
        <taxon>Deinococcaceae</taxon>
        <taxon>Deinococcus</taxon>
    </lineage>
</organism>
<evidence type="ECO:0000313" key="2">
    <source>
        <dbReference type="EMBL" id="GAA5503640.1"/>
    </source>
</evidence>
<dbReference type="InterPro" id="IPR036465">
    <property type="entry name" value="vWFA_dom_sf"/>
</dbReference>
<feature type="domain" description="TROVE" evidence="1">
    <location>
        <begin position="16"/>
        <end position="333"/>
    </location>
</feature>
<dbReference type="InterPro" id="IPR052652">
    <property type="entry name" value="Telomerase_Complex_Comp"/>
</dbReference>